<feature type="domain" description="RNA-directed RNA polymerase C-terminal" evidence="6">
    <location>
        <begin position="43"/>
        <end position="257"/>
    </location>
</feature>
<evidence type="ECO:0000313" key="7">
    <source>
        <dbReference type="EMBL" id="WZI33477.1"/>
    </source>
</evidence>
<dbReference type="GO" id="GO:0006351">
    <property type="term" value="P:DNA-templated transcription"/>
    <property type="evidence" value="ECO:0007669"/>
    <property type="project" value="InterPro"/>
</dbReference>
<reference evidence="7" key="2">
    <citation type="submission" date="2024-01" db="EMBL/GenBank/DDBJ databases">
        <authorList>
            <person name="Zhang X.-A."/>
            <person name="Zhang J.-T."/>
            <person name="Hu Z.-Y."/>
            <person name="Liu W."/>
        </authorList>
    </citation>
    <scope>NUCLEOTIDE SEQUENCE</scope>
    <source>
        <strain evidence="7">Ribo_1</strain>
    </source>
</reference>
<sequence>MRDGLRKDGPELLNGIQIKEALKSRWEAACWRIPADFLSYEHYKRVVSDLDWTSSPGYPWLLQHTTNSAMFEVKEGVPSERALNMVWNVVRERIQTREVDPIRLFVKPEPHKEKKLQNRAYRLISSVSVIDQIIDGLLFGEMNAAIINNYIQVPGKVGWSPYVGGWKLMPIFGNVSLDKSAWDWSVNSWIVQEVLGLRIDLCENVSHEWLELATWRYRALYESPLFVTSGGLLLRQRQPGVIKSGCFNTIIDNSIAQDLLHVRVCVENGFPIGELASMGDDTTQPDFAERAAYEEKLAQFCHLKSSVKATEFAGHRFKLGFVEPLYKGKHAFNIMHLDPKNGEEMAASYALLYHRSVHRDYIRGVLMRMGYSLPTLRTLDVIYDGD</sequence>
<dbReference type="EMBL" id="PP272738">
    <property type="protein sequence ID" value="WZI33477.1"/>
    <property type="molecule type" value="Viral_cRNA"/>
</dbReference>
<evidence type="ECO:0000256" key="5">
    <source>
        <dbReference type="ARBA" id="ARBA00048744"/>
    </source>
</evidence>
<dbReference type="GO" id="GO:0003968">
    <property type="term" value="F:RNA-directed RNA polymerase activity"/>
    <property type="evidence" value="ECO:0007669"/>
    <property type="project" value="UniProtKB-EC"/>
</dbReference>
<organism evidence="7">
    <name type="scientific">Crocidura tanakae ribovirus 1</name>
    <dbReference type="NCBI Taxonomy" id="3139556"/>
    <lineage>
        <taxon>Viruses</taxon>
        <taxon>Riboviria</taxon>
    </lineage>
</organism>
<dbReference type="SUPFAM" id="SSF56672">
    <property type="entry name" value="DNA/RNA polymerases"/>
    <property type="match status" value="1"/>
</dbReference>
<reference evidence="7" key="1">
    <citation type="journal article" date="2024" name="NPJ Biofilms Microbiomes">
        <title>Decoding the RNA viromes in shrew lungs along the eastern coast of China.</title>
        <authorList>
            <person name="Zhang J.T."/>
            <person name="Hu Z.Y."/>
            <person name="Tang F."/>
            <person name="Liu Y.T."/>
            <person name="Tan W.L."/>
            <person name="Ma X.F."/>
            <person name="Zhang Y.F."/>
            <person name="Si G.Q."/>
            <person name="Zhang L."/>
            <person name="Zhang M.Q."/>
            <person name="Peng C."/>
            <person name="Fu B.K."/>
            <person name="Fang L.Q."/>
            <person name="Zhang X.A."/>
            <person name="Liu W."/>
        </authorList>
    </citation>
    <scope>NUCLEOTIDE SEQUENCE</scope>
    <source>
        <strain evidence="7">Ribo_1</strain>
    </source>
</reference>
<accession>A0AB38ZK65</accession>
<dbReference type="InterPro" id="IPR001795">
    <property type="entry name" value="RNA-dir_pol_luteovirus"/>
</dbReference>
<dbReference type="GO" id="GO:0000166">
    <property type="term" value="F:nucleotide binding"/>
    <property type="evidence" value="ECO:0007669"/>
    <property type="project" value="UniProtKB-KW"/>
</dbReference>
<name>A0AB38ZK65_9VIRU</name>
<dbReference type="Pfam" id="PF00680">
    <property type="entry name" value="RdRP_1"/>
    <property type="match status" value="1"/>
</dbReference>
<keyword evidence="1" id="KW-0808">Transferase</keyword>
<keyword evidence="3" id="KW-0547">Nucleotide-binding</keyword>
<keyword evidence="4" id="KW-0693">Viral RNA replication</keyword>
<comment type="catalytic activity">
    <reaction evidence="5">
        <text>RNA(n) + a ribonucleoside 5'-triphosphate = RNA(n+1) + diphosphate</text>
        <dbReference type="Rhea" id="RHEA:21248"/>
        <dbReference type="Rhea" id="RHEA-COMP:14527"/>
        <dbReference type="Rhea" id="RHEA-COMP:17342"/>
        <dbReference type="ChEBI" id="CHEBI:33019"/>
        <dbReference type="ChEBI" id="CHEBI:61557"/>
        <dbReference type="ChEBI" id="CHEBI:140395"/>
        <dbReference type="EC" id="2.7.7.48"/>
    </reaction>
</comment>
<evidence type="ECO:0000256" key="1">
    <source>
        <dbReference type="ARBA" id="ARBA00022679"/>
    </source>
</evidence>
<evidence type="ECO:0000256" key="2">
    <source>
        <dbReference type="ARBA" id="ARBA00022695"/>
    </source>
</evidence>
<keyword evidence="2" id="KW-0548">Nucleotidyltransferase</keyword>
<dbReference type="InterPro" id="IPR001205">
    <property type="entry name" value="RNA-dir_pol_C"/>
</dbReference>
<dbReference type="PRINTS" id="PR00914">
    <property type="entry name" value="LVIRUSRNAPOL"/>
</dbReference>
<dbReference type="InterPro" id="IPR043502">
    <property type="entry name" value="DNA/RNA_pol_sf"/>
</dbReference>
<dbReference type="GO" id="GO:0003723">
    <property type="term" value="F:RNA binding"/>
    <property type="evidence" value="ECO:0007669"/>
    <property type="project" value="InterPro"/>
</dbReference>
<proteinExistence type="predicted"/>
<evidence type="ECO:0000259" key="6">
    <source>
        <dbReference type="Pfam" id="PF00680"/>
    </source>
</evidence>
<evidence type="ECO:0000256" key="3">
    <source>
        <dbReference type="ARBA" id="ARBA00022741"/>
    </source>
</evidence>
<evidence type="ECO:0000256" key="4">
    <source>
        <dbReference type="ARBA" id="ARBA00022953"/>
    </source>
</evidence>
<protein>
    <recommendedName>
        <fullName evidence="6">RNA-directed RNA polymerase C-terminal domain-containing protein</fullName>
    </recommendedName>
</protein>